<feature type="transmembrane region" description="Helical" evidence="1">
    <location>
        <begin position="12"/>
        <end position="33"/>
    </location>
</feature>
<feature type="transmembrane region" description="Helical" evidence="1">
    <location>
        <begin position="256"/>
        <end position="276"/>
    </location>
</feature>
<comment type="caution">
    <text evidence="2">The sequence shown here is derived from an EMBL/GenBank/DDBJ whole genome shotgun (WGS) entry which is preliminary data.</text>
</comment>
<feature type="transmembrane region" description="Helical" evidence="1">
    <location>
        <begin position="129"/>
        <end position="150"/>
    </location>
</feature>
<feature type="transmembrane region" description="Helical" evidence="1">
    <location>
        <begin position="98"/>
        <end position="117"/>
    </location>
</feature>
<evidence type="ECO:0008006" key="4">
    <source>
        <dbReference type="Google" id="ProtNLM"/>
    </source>
</evidence>
<feature type="transmembrane region" description="Helical" evidence="1">
    <location>
        <begin position="39"/>
        <end position="56"/>
    </location>
</feature>
<feature type="transmembrane region" description="Helical" evidence="1">
    <location>
        <begin position="197"/>
        <end position="215"/>
    </location>
</feature>
<gene>
    <name evidence="2" type="ORF">FHK87_25560</name>
</gene>
<name>A0A504ISA6_9FLAO</name>
<keyword evidence="1" id="KW-1133">Transmembrane helix</keyword>
<keyword evidence="1" id="KW-0812">Transmembrane</keyword>
<evidence type="ECO:0000256" key="1">
    <source>
        <dbReference type="SAM" id="Phobius"/>
    </source>
</evidence>
<protein>
    <recommendedName>
        <fullName evidence="4">Prenyltransferase</fullName>
    </recommendedName>
</protein>
<dbReference type="OrthoDB" id="1467772at2"/>
<reference evidence="2 3" key="1">
    <citation type="submission" date="2019-06" db="EMBL/GenBank/DDBJ databases">
        <authorList>
            <person name="Meng X."/>
        </authorList>
    </citation>
    <scope>NUCLEOTIDE SEQUENCE [LARGE SCALE GENOMIC DNA]</scope>
    <source>
        <strain evidence="2 3">M625</strain>
    </source>
</reference>
<evidence type="ECO:0000313" key="3">
    <source>
        <dbReference type="Proteomes" id="UP000315540"/>
    </source>
</evidence>
<evidence type="ECO:0000313" key="2">
    <source>
        <dbReference type="EMBL" id="TPN81357.1"/>
    </source>
</evidence>
<organism evidence="2 3">
    <name type="scientific">Aquimarina algicola</name>
    <dbReference type="NCBI Taxonomy" id="2589995"/>
    <lineage>
        <taxon>Bacteria</taxon>
        <taxon>Pseudomonadati</taxon>
        <taxon>Bacteroidota</taxon>
        <taxon>Flavobacteriia</taxon>
        <taxon>Flavobacteriales</taxon>
        <taxon>Flavobacteriaceae</taxon>
        <taxon>Aquimarina</taxon>
    </lineage>
</organism>
<dbReference type="EMBL" id="VFWZ01000011">
    <property type="protein sequence ID" value="TPN81357.1"/>
    <property type="molecule type" value="Genomic_DNA"/>
</dbReference>
<sequence length="277" mass="31965">METLKSIFRFYINGSIHVAVAITSMVQITFVKFDISDQYFFLLLSFFGAITAYNFVKYSNVSKLYHKRLTRSMKGIRFLTIFCALIYAYIIFQIPLKTLLFLLPFVALTVFYVVPILPKKKNLRNLAGIKIFIIAVVWSGTTVLVPMLHVNNTIDLNVLIEAVQRFLFIIIIMLPFEIRDLQYDDATLETVPQKIGVTKTKVFGSILLVMFLLLTPVKENVLFSSIEILSTILVTSITLFFLWGTERKQSEYYCSFWVESIPIFWLLIIVVLQGLFT</sequence>
<feature type="transmembrane region" description="Helical" evidence="1">
    <location>
        <begin position="156"/>
        <end position="176"/>
    </location>
</feature>
<dbReference type="Proteomes" id="UP000315540">
    <property type="component" value="Unassembled WGS sequence"/>
</dbReference>
<feature type="transmembrane region" description="Helical" evidence="1">
    <location>
        <begin position="76"/>
        <end position="92"/>
    </location>
</feature>
<keyword evidence="3" id="KW-1185">Reference proteome</keyword>
<feature type="transmembrane region" description="Helical" evidence="1">
    <location>
        <begin position="221"/>
        <end position="244"/>
    </location>
</feature>
<accession>A0A504ISA6</accession>
<dbReference type="RefSeq" id="WP_140597725.1">
    <property type="nucleotide sequence ID" value="NZ_VFWZ01000011.1"/>
</dbReference>
<proteinExistence type="predicted"/>
<keyword evidence="1" id="KW-0472">Membrane</keyword>
<dbReference type="AlphaFoldDB" id="A0A504ISA6"/>